<dbReference type="Proteomes" id="UP000276254">
    <property type="component" value="Chromosome"/>
</dbReference>
<reference evidence="1 2" key="1">
    <citation type="submission" date="2018-09" db="EMBL/GenBank/DDBJ databases">
        <title>Sphingomonas peninsula sp. nov., isolated from fildes peninsula, Antarctic soil.</title>
        <authorList>
            <person name="Yingchao G."/>
        </authorList>
    </citation>
    <scope>NUCLEOTIDE SEQUENCE [LARGE SCALE GENOMIC DNA]</scope>
    <source>
        <strain evidence="1 2">YZ-8</strain>
    </source>
</reference>
<gene>
    <name evidence="1" type="ORF">D3Y57_07050</name>
</gene>
<dbReference type="RefSeq" id="WP_121152400.1">
    <property type="nucleotide sequence ID" value="NZ_CP032829.1"/>
</dbReference>
<name>A0A494TKY4_SPHPE</name>
<organism evidence="1 2">
    <name type="scientific">Sphingomonas paeninsulae</name>
    <dbReference type="NCBI Taxonomy" id="2319844"/>
    <lineage>
        <taxon>Bacteria</taxon>
        <taxon>Pseudomonadati</taxon>
        <taxon>Pseudomonadota</taxon>
        <taxon>Alphaproteobacteria</taxon>
        <taxon>Sphingomonadales</taxon>
        <taxon>Sphingomonadaceae</taxon>
        <taxon>Sphingomonas</taxon>
    </lineage>
</organism>
<dbReference type="EMBL" id="CP032829">
    <property type="protein sequence ID" value="AYJ85775.1"/>
    <property type="molecule type" value="Genomic_DNA"/>
</dbReference>
<evidence type="ECO:0000313" key="2">
    <source>
        <dbReference type="Proteomes" id="UP000276254"/>
    </source>
</evidence>
<keyword evidence="2" id="KW-1185">Reference proteome</keyword>
<accession>A0A494TKY4</accession>
<dbReference type="AlphaFoldDB" id="A0A494TKY4"/>
<evidence type="ECO:0000313" key="1">
    <source>
        <dbReference type="EMBL" id="AYJ85775.1"/>
    </source>
</evidence>
<sequence>MATQSKGYLLAAVLTPEVDHSVFAITRKVTVDNTSANGGAYPGNGDNIQLLTINRPARLFTSHLKALATLGASATLKLQKNTGALVPT</sequence>
<dbReference type="KEGG" id="spha:D3Y57_07050"/>
<protein>
    <submittedName>
        <fullName evidence="1">Uncharacterized protein</fullName>
    </submittedName>
</protein>
<proteinExistence type="predicted"/>